<dbReference type="InterPro" id="IPR004090">
    <property type="entry name" value="Chemotax_Me-accpt_rcpt"/>
</dbReference>
<keyword evidence="2" id="KW-1003">Cell membrane</keyword>
<dbReference type="InterPro" id="IPR004089">
    <property type="entry name" value="MCPsignal_dom"/>
</dbReference>
<dbReference type="SUPFAM" id="SSF58104">
    <property type="entry name" value="Methyl-accepting chemotaxis protein (MCP) signaling domain"/>
    <property type="match status" value="1"/>
</dbReference>
<evidence type="ECO:0000259" key="11">
    <source>
        <dbReference type="PROSITE" id="PS50111"/>
    </source>
</evidence>
<feature type="transmembrane region" description="Helical" evidence="10">
    <location>
        <begin position="270"/>
        <end position="294"/>
    </location>
</feature>
<dbReference type="PRINTS" id="PR00260">
    <property type="entry name" value="CHEMTRNSDUCR"/>
</dbReference>
<dbReference type="CDD" id="cd12912">
    <property type="entry name" value="PDC2_MCP_like"/>
    <property type="match status" value="1"/>
</dbReference>
<dbReference type="Proteomes" id="UP001168540">
    <property type="component" value="Unassembled WGS sequence"/>
</dbReference>
<evidence type="ECO:0000256" key="4">
    <source>
        <dbReference type="ARBA" id="ARBA00022692"/>
    </source>
</evidence>
<reference evidence="13" key="1">
    <citation type="submission" date="2023-06" db="EMBL/GenBank/DDBJ databases">
        <authorList>
            <person name="Zhang S."/>
        </authorList>
    </citation>
    <scope>NUCLEOTIDE SEQUENCE</scope>
    <source>
        <strain evidence="13">SG2303</strain>
    </source>
</reference>
<dbReference type="PROSITE" id="PS50885">
    <property type="entry name" value="HAMP"/>
    <property type="match status" value="1"/>
</dbReference>
<evidence type="ECO:0000256" key="7">
    <source>
        <dbReference type="ARBA" id="ARBA00023224"/>
    </source>
</evidence>
<keyword evidence="4 10" id="KW-0812">Transmembrane</keyword>
<dbReference type="InterPro" id="IPR033479">
    <property type="entry name" value="dCache_1"/>
</dbReference>
<keyword evidence="5 10" id="KW-1133">Transmembrane helix</keyword>
<accession>A0ABT7XM37</accession>
<evidence type="ECO:0000256" key="3">
    <source>
        <dbReference type="ARBA" id="ARBA00022500"/>
    </source>
</evidence>
<protein>
    <submittedName>
        <fullName evidence="13">Methyl-accepting chemotaxis protein</fullName>
    </submittedName>
</protein>
<evidence type="ECO:0000256" key="5">
    <source>
        <dbReference type="ARBA" id="ARBA00022989"/>
    </source>
</evidence>
<dbReference type="SMART" id="SM00283">
    <property type="entry name" value="MA"/>
    <property type="match status" value="1"/>
</dbReference>
<evidence type="ECO:0000256" key="2">
    <source>
        <dbReference type="ARBA" id="ARBA00022475"/>
    </source>
</evidence>
<proteinExistence type="inferred from homology"/>
<evidence type="ECO:0000313" key="14">
    <source>
        <dbReference type="Proteomes" id="UP001168540"/>
    </source>
</evidence>
<dbReference type="SUPFAM" id="SSF103190">
    <property type="entry name" value="Sensory domain-like"/>
    <property type="match status" value="1"/>
</dbReference>
<dbReference type="Pfam" id="PF00672">
    <property type="entry name" value="HAMP"/>
    <property type="match status" value="1"/>
</dbReference>
<dbReference type="PANTHER" id="PTHR32089">
    <property type="entry name" value="METHYL-ACCEPTING CHEMOTAXIS PROTEIN MCPB"/>
    <property type="match status" value="1"/>
</dbReference>
<dbReference type="RefSeq" id="WP_289829430.1">
    <property type="nucleotide sequence ID" value="NZ_JAUEDK010000010.1"/>
</dbReference>
<gene>
    <name evidence="13" type="ORF">QU481_08065</name>
</gene>
<evidence type="ECO:0000313" key="13">
    <source>
        <dbReference type="EMBL" id="MDN0074847.1"/>
    </source>
</evidence>
<evidence type="ECO:0000256" key="6">
    <source>
        <dbReference type="ARBA" id="ARBA00023136"/>
    </source>
</evidence>
<dbReference type="InterPro" id="IPR003660">
    <property type="entry name" value="HAMP_dom"/>
</dbReference>
<dbReference type="Pfam" id="PF02743">
    <property type="entry name" value="dCache_1"/>
    <property type="match status" value="1"/>
</dbReference>
<keyword evidence="6 10" id="KW-0472">Membrane</keyword>
<evidence type="ECO:0000259" key="12">
    <source>
        <dbReference type="PROSITE" id="PS50885"/>
    </source>
</evidence>
<sequence>MKTLRSRLIGLTILITALFGLALVAFAYVQMRSEIQQGINQEFQSVLSGQGSMMRTWLDEKRALIANETNVAQRPDAIEFLKQLTKGGRFYDTYFGYADKRVLFSDSWVPPADYNVTERPWFKQAQAAGQPVVTDPYIDAQSKKLTVTVAAPFQTDGKFGGVAAGDVFVDDVVKSVLSQKVRGDGYPFIVGRDGTIIAHPQADLTLKPITQIAPSLTAEAMASLAQQASPADVDIQGETMLVALQPIEGTNWYIGVAAKKAELMAPLHTLLYTLIGISLFAFVLMAALASVVIGRMLQGLHRLRDAMADIAQGDGDLTLRLDDTGSDEIAATARAFNQFIGQLRKLFGQLQGEAHTLIGGVREANGQLVRLAEGSRQMADVSSSNAATLEEITVSIAHIADSAGQADSLVKSTHGELADSSTKMQQLSDGMEVTVSAVRSLETMLSSLDRRSQDISNITNVIRDIADQTNLLALNAAIEAARAGEQGRGFAVVADEVRKLAERTAQATLEIAQQVDTIRSETSRAVGDVNQTVQSVDQGVSLTQQSVADIRTIRGSMESVVSKMNDITLSTTEQHNASTLIAQSTEAINNRVLESDDQLQSVSGTLQHLAEAASRMDAAFGRFKL</sequence>
<keyword evidence="7 9" id="KW-0807">Transducer</keyword>
<name>A0ABT7XM37_9NEIS</name>
<comment type="subcellular location">
    <subcellularLocation>
        <location evidence="1">Cell membrane</location>
        <topology evidence="1">Multi-pass membrane protein</topology>
    </subcellularLocation>
</comment>
<dbReference type="PANTHER" id="PTHR32089:SF117">
    <property type="entry name" value="METHYL ACCEPTING SENSORY TRANSDUCER WITH CACHE_1 SMALL MOLECULE BINDING DOMAIN"/>
    <property type="match status" value="1"/>
</dbReference>
<feature type="domain" description="HAMP" evidence="12">
    <location>
        <begin position="294"/>
        <end position="348"/>
    </location>
</feature>
<organism evidence="13 14">
    <name type="scientific">Crenobacter oryzisoli</name>
    <dbReference type="NCBI Taxonomy" id="3056844"/>
    <lineage>
        <taxon>Bacteria</taxon>
        <taxon>Pseudomonadati</taxon>
        <taxon>Pseudomonadota</taxon>
        <taxon>Betaproteobacteria</taxon>
        <taxon>Neisseriales</taxon>
        <taxon>Neisseriaceae</taxon>
        <taxon>Crenobacter</taxon>
    </lineage>
</organism>
<dbReference type="Pfam" id="PF00015">
    <property type="entry name" value="MCPsignal"/>
    <property type="match status" value="1"/>
</dbReference>
<evidence type="ECO:0000256" key="10">
    <source>
        <dbReference type="SAM" id="Phobius"/>
    </source>
</evidence>
<keyword evidence="3" id="KW-0145">Chemotaxis</keyword>
<dbReference type="Gene3D" id="1.10.287.950">
    <property type="entry name" value="Methyl-accepting chemotaxis protein"/>
    <property type="match status" value="1"/>
</dbReference>
<dbReference type="Gene3D" id="3.30.450.20">
    <property type="entry name" value="PAS domain"/>
    <property type="match status" value="2"/>
</dbReference>
<dbReference type="CDD" id="cd12913">
    <property type="entry name" value="PDC1_MCP_like"/>
    <property type="match status" value="1"/>
</dbReference>
<dbReference type="SMART" id="SM00304">
    <property type="entry name" value="HAMP"/>
    <property type="match status" value="1"/>
</dbReference>
<dbReference type="CDD" id="cd11386">
    <property type="entry name" value="MCP_signal"/>
    <property type="match status" value="1"/>
</dbReference>
<comment type="caution">
    <text evidence="13">The sequence shown here is derived from an EMBL/GenBank/DDBJ whole genome shotgun (WGS) entry which is preliminary data.</text>
</comment>
<keyword evidence="14" id="KW-1185">Reference proteome</keyword>
<dbReference type="InterPro" id="IPR029151">
    <property type="entry name" value="Sensor-like_sf"/>
</dbReference>
<dbReference type="EMBL" id="JAUEDK010000010">
    <property type="protein sequence ID" value="MDN0074847.1"/>
    <property type="molecule type" value="Genomic_DNA"/>
</dbReference>
<evidence type="ECO:0000256" key="1">
    <source>
        <dbReference type="ARBA" id="ARBA00004651"/>
    </source>
</evidence>
<dbReference type="PROSITE" id="PS50111">
    <property type="entry name" value="CHEMOTAXIS_TRANSDUC_2"/>
    <property type="match status" value="1"/>
</dbReference>
<evidence type="ECO:0000256" key="8">
    <source>
        <dbReference type="ARBA" id="ARBA00029447"/>
    </source>
</evidence>
<feature type="domain" description="Methyl-accepting transducer" evidence="11">
    <location>
        <begin position="353"/>
        <end position="589"/>
    </location>
</feature>
<comment type="similarity">
    <text evidence="8">Belongs to the methyl-accepting chemotaxis (MCP) protein family.</text>
</comment>
<evidence type="ECO:0000256" key="9">
    <source>
        <dbReference type="PROSITE-ProRule" id="PRU00284"/>
    </source>
</evidence>
<dbReference type="CDD" id="cd06225">
    <property type="entry name" value="HAMP"/>
    <property type="match status" value="1"/>
</dbReference>